<comment type="caution">
    <text evidence="1">The sequence shown here is derived from an EMBL/GenBank/DDBJ whole genome shotgun (WGS) entry which is preliminary data.</text>
</comment>
<sequence>EHMSDIIQSVAGLLSHQQAATASGTQT</sequence>
<dbReference type="EMBL" id="CAKXYP010000030">
    <property type="protein sequence ID" value="CAH9419985.1"/>
    <property type="molecule type" value="Genomic_DNA"/>
</dbReference>
<reference evidence="1" key="1">
    <citation type="submission" date="2022-03" db="EMBL/GenBank/DDBJ databases">
        <authorList>
            <person name="Leyn A S."/>
        </authorList>
    </citation>
    <scope>NUCLEOTIDE SEQUENCE</scope>
    <source>
        <strain evidence="1">Streptomyces globisporus 4-3</strain>
    </source>
</reference>
<proteinExistence type="predicted"/>
<evidence type="ECO:0000313" key="1">
    <source>
        <dbReference type="EMBL" id="CAH9419985.1"/>
    </source>
</evidence>
<evidence type="ECO:0000313" key="2">
    <source>
        <dbReference type="Proteomes" id="UP001154015"/>
    </source>
</evidence>
<accession>A0ABM9H8J4</accession>
<dbReference type="Proteomes" id="UP001154015">
    <property type="component" value="Unassembled WGS sequence"/>
</dbReference>
<organism evidence="1 2">
    <name type="scientific">Streptomyces globisporus</name>
    <dbReference type="NCBI Taxonomy" id="1908"/>
    <lineage>
        <taxon>Bacteria</taxon>
        <taxon>Bacillati</taxon>
        <taxon>Actinomycetota</taxon>
        <taxon>Actinomycetes</taxon>
        <taxon>Kitasatosporales</taxon>
        <taxon>Streptomycetaceae</taxon>
        <taxon>Streptomyces</taxon>
    </lineage>
</organism>
<name>A0ABM9H8J4_STRGL</name>
<gene>
    <name evidence="1" type="ORF">SGL43_07041</name>
</gene>
<protein>
    <submittedName>
        <fullName evidence="1">Uncharacterized protein</fullName>
    </submittedName>
</protein>
<feature type="non-terminal residue" evidence="1">
    <location>
        <position position="1"/>
    </location>
</feature>
<keyword evidence="2" id="KW-1185">Reference proteome</keyword>